<evidence type="ECO:0000256" key="2">
    <source>
        <dbReference type="ARBA" id="ARBA00022980"/>
    </source>
</evidence>
<dbReference type="GO" id="GO:0005840">
    <property type="term" value="C:ribosome"/>
    <property type="evidence" value="ECO:0007669"/>
    <property type="project" value="UniProtKB-KW"/>
</dbReference>
<dbReference type="Gene3D" id="3.30.63.20">
    <property type="match status" value="1"/>
</dbReference>
<dbReference type="AlphaFoldDB" id="A0A7S2TWR7"/>
<evidence type="ECO:0000256" key="4">
    <source>
        <dbReference type="RuleBase" id="RU366057"/>
    </source>
</evidence>
<reference evidence="6" key="1">
    <citation type="submission" date="2021-01" db="EMBL/GenBank/DDBJ databases">
        <authorList>
            <person name="Corre E."/>
            <person name="Pelletier E."/>
            <person name="Niang G."/>
            <person name="Scheremetjew M."/>
            <person name="Finn R."/>
            <person name="Kale V."/>
            <person name="Holt S."/>
            <person name="Cochrane G."/>
            <person name="Meng A."/>
            <person name="Brown T."/>
            <person name="Cohen L."/>
        </authorList>
    </citation>
    <scope>NUCLEOTIDE SEQUENCE</scope>
    <source>
        <strain evidence="6">CCMP622</strain>
    </source>
</reference>
<accession>A0A7S2TWR7</accession>
<sequence>MPPKQPQKSKAQKALAAASSSRSKGKKKWSKGKVREKKNYAVVLSPELYKKLFAGVPKMKMITVYTMVEAYKINASVARRCIKDLASKGKIKCISNHSRMPIYTKA</sequence>
<dbReference type="PANTHER" id="PTHR12850">
    <property type="entry name" value="40S RIBOSOMAL PROTEIN S25"/>
    <property type="match status" value="1"/>
</dbReference>
<feature type="compositionally biased region" description="Low complexity" evidence="5">
    <location>
        <begin position="8"/>
        <end position="22"/>
    </location>
</feature>
<evidence type="ECO:0000256" key="3">
    <source>
        <dbReference type="ARBA" id="ARBA00023274"/>
    </source>
</evidence>
<keyword evidence="3 4" id="KW-0687">Ribonucleoprotein</keyword>
<organism evidence="6">
    <name type="scientific">Lotharella oceanica</name>
    <dbReference type="NCBI Taxonomy" id="641309"/>
    <lineage>
        <taxon>Eukaryota</taxon>
        <taxon>Sar</taxon>
        <taxon>Rhizaria</taxon>
        <taxon>Cercozoa</taxon>
        <taxon>Chlorarachniophyceae</taxon>
        <taxon>Lotharella</taxon>
    </lineage>
</organism>
<evidence type="ECO:0000256" key="1">
    <source>
        <dbReference type="ARBA" id="ARBA00009106"/>
    </source>
</evidence>
<proteinExistence type="inferred from homology"/>
<dbReference type="InterPro" id="IPR004977">
    <property type="entry name" value="Ribosomal_eS25"/>
</dbReference>
<dbReference type="EMBL" id="HBHP01025923">
    <property type="protein sequence ID" value="CAD9772122.1"/>
    <property type="molecule type" value="Transcribed_RNA"/>
</dbReference>
<protein>
    <recommendedName>
        <fullName evidence="4">40S ribosomal protein S25</fullName>
    </recommendedName>
</protein>
<evidence type="ECO:0000256" key="5">
    <source>
        <dbReference type="SAM" id="MobiDB-lite"/>
    </source>
</evidence>
<keyword evidence="2 4" id="KW-0689">Ribosomal protein</keyword>
<gene>
    <name evidence="6" type="ORF">LSP00402_LOCUS16112</name>
</gene>
<feature type="region of interest" description="Disordered" evidence="5">
    <location>
        <begin position="1"/>
        <end position="33"/>
    </location>
</feature>
<dbReference type="Pfam" id="PF03297">
    <property type="entry name" value="Ribosomal_S25"/>
    <property type="match status" value="1"/>
</dbReference>
<comment type="similarity">
    <text evidence="1 4">Belongs to the eukaryotic ribosomal protein eS25 family.</text>
</comment>
<evidence type="ECO:0000313" key="6">
    <source>
        <dbReference type="EMBL" id="CAD9772122.1"/>
    </source>
</evidence>
<name>A0A7S2TWR7_9EUKA</name>
<dbReference type="GO" id="GO:1990904">
    <property type="term" value="C:ribonucleoprotein complex"/>
    <property type="evidence" value="ECO:0007669"/>
    <property type="project" value="UniProtKB-KW"/>
</dbReference>
<feature type="compositionally biased region" description="Basic residues" evidence="5">
    <location>
        <begin position="23"/>
        <end position="33"/>
    </location>
</feature>